<dbReference type="Proteomes" id="UP000480185">
    <property type="component" value="Unassembled WGS sequence"/>
</dbReference>
<dbReference type="RefSeq" id="WP_153730060.1">
    <property type="nucleotide sequence ID" value="NZ_WJNH01000017.1"/>
</dbReference>
<feature type="compositionally biased region" description="Basic and acidic residues" evidence="1">
    <location>
        <begin position="74"/>
        <end position="96"/>
    </location>
</feature>
<comment type="caution">
    <text evidence="2">The sequence shown here is derived from an EMBL/GenBank/DDBJ whole genome shotgun (WGS) entry which is preliminary data.</text>
</comment>
<reference evidence="2 3" key="1">
    <citation type="submission" date="2019-11" db="EMBL/GenBank/DDBJ databases">
        <authorList>
            <person name="Li J."/>
        </authorList>
    </citation>
    <scope>NUCLEOTIDE SEQUENCE [LARGE SCALE GENOMIC DNA]</scope>
    <source>
        <strain evidence="2 3">J4</strain>
    </source>
</reference>
<evidence type="ECO:0000313" key="2">
    <source>
        <dbReference type="EMBL" id="MRG88187.1"/>
    </source>
</evidence>
<evidence type="ECO:0000256" key="1">
    <source>
        <dbReference type="SAM" id="MobiDB-lite"/>
    </source>
</evidence>
<feature type="region of interest" description="Disordered" evidence="1">
    <location>
        <begin position="72"/>
        <end position="111"/>
    </location>
</feature>
<accession>A0A6G1XB69</accession>
<proteinExistence type="predicted"/>
<sequence length="195" mass="21048">MNLLSHLDPVTRKALASVNQTQDVEQQNVNQQVAAIAIAFGSNDATAVQASAQTNDNEQAVLANATNIVNSNKGAKDKNAKDKDITKKSVSMDERKRQSKGPDSAEHKMSDLSSILPKSLDELKSKFNIGLTINHNGGNFEIGANEEGEVSFQEKSETDSTEAGTFKVVLNQGEEKLEIEADPDGNVYMNGNKVE</sequence>
<organism evidence="2 3">
    <name type="scientific">Salinibacillus xinjiangensis</name>
    <dbReference type="NCBI Taxonomy" id="1229268"/>
    <lineage>
        <taxon>Bacteria</taxon>
        <taxon>Bacillati</taxon>
        <taxon>Bacillota</taxon>
        <taxon>Bacilli</taxon>
        <taxon>Bacillales</taxon>
        <taxon>Bacillaceae</taxon>
        <taxon>Salinibacillus</taxon>
    </lineage>
</organism>
<dbReference type="EMBL" id="WJNH01000017">
    <property type="protein sequence ID" value="MRG88187.1"/>
    <property type="molecule type" value="Genomic_DNA"/>
</dbReference>
<keyword evidence="3" id="KW-1185">Reference proteome</keyword>
<evidence type="ECO:0000313" key="3">
    <source>
        <dbReference type="Proteomes" id="UP000480185"/>
    </source>
</evidence>
<gene>
    <name evidence="2" type="ORF">GH754_18175</name>
</gene>
<dbReference type="AlphaFoldDB" id="A0A6G1XB69"/>
<name>A0A6G1XB69_9BACI</name>
<protein>
    <submittedName>
        <fullName evidence="2">Uncharacterized protein</fullName>
    </submittedName>
</protein>